<evidence type="ECO:0008006" key="3">
    <source>
        <dbReference type="Google" id="ProtNLM"/>
    </source>
</evidence>
<name>A0A6C0APL8_9ZZZZ</name>
<dbReference type="AlphaFoldDB" id="A0A6C0APL8"/>
<feature type="region of interest" description="Disordered" evidence="1">
    <location>
        <begin position="1"/>
        <end position="29"/>
    </location>
</feature>
<feature type="compositionally biased region" description="Basic and acidic residues" evidence="1">
    <location>
        <begin position="15"/>
        <end position="24"/>
    </location>
</feature>
<proteinExistence type="predicted"/>
<evidence type="ECO:0000313" key="2">
    <source>
        <dbReference type="EMBL" id="QHS81556.1"/>
    </source>
</evidence>
<protein>
    <recommendedName>
        <fullName evidence="3">MYM-type domain-containing protein</fullName>
    </recommendedName>
</protein>
<feature type="compositionally biased region" description="Basic residues" evidence="1">
    <location>
        <begin position="1"/>
        <end position="13"/>
    </location>
</feature>
<dbReference type="EMBL" id="MN740758">
    <property type="protein sequence ID" value="QHS81556.1"/>
    <property type="molecule type" value="Genomic_DNA"/>
</dbReference>
<accession>A0A6C0APL8</accession>
<organism evidence="2">
    <name type="scientific">viral metagenome</name>
    <dbReference type="NCBI Taxonomy" id="1070528"/>
    <lineage>
        <taxon>unclassified sequences</taxon>
        <taxon>metagenomes</taxon>
        <taxon>organismal metagenomes</taxon>
    </lineage>
</organism>
<evidence type="ECO:0000256" key="1">
    <source>
        <dbReference type="SAM" id="MobiDB-lite"/>
    </source>
</evidence>
<sequence>MSSRGRGRGRGRGKAITESEEPKRASKKKQFSVVAVVTPNGIEGNLQPEARKPLIAHLPIQSRDIMLHDTVVQYNPMPPTNVEPYDATIDNPFMEGVEMITETVPVQQVPEKTVTSTQETTVPDYYKKATLLVQFQTNDEVRTIPESTTVACFWCCHSFEWRPVVLPVRDQGEYLQVQGNYCSPECAMSYLFDSNQDSYARWEQLSLLNRVYSIGKAIKPAPPRQVLKLFGGPMTIQEYRGLVQDAKLRVDIHLPPMVSLLATMDTKPIDFYDVSLTKNVMETVKERLAKAEEVLKLKRTKPLKAWESTLDACINLKVRNN</sequence>
<reference evidence="2" key="1">
    <citation type="journal article" date="2020" name="Nature">
        <title>Giant virus diversity and host interactions through global metagenomics.</title>
        <authorList>
            <person name="Schulz F."/>
            <person name="Roux S."/>
            <person name="Paez-Espino D."/>
            <person name="Jungbluth S."/>
            <person name="Walsh D.A."/>
            <person name="Denef V.J."/>
            <person name="McMahon K.D."/>
            <person name="Konstantinidis K.T."/>
            <person name="Eloe-Fadrosh E.A."/>
            <person name="Kyrpides N.C."/>
            <person name="Woyke T."/>
        </authorList>
    </citation>
    <scope>NUCLEOTIDE SEQUENCE</scope>
    <source>
        <strain evidence="2">GVMAG-S-1101164-72</strain>
    </source>
</reference>